<comment type="caution">
    <text evidence="2">The sequence shown here is derived from an EMBL/GenBank/DDBJ whole genome shotgun (WGS) entry which is preliminary data.</text>
</comment>
<feature type="transmembrane region" description="Helical" evidence="1">
    <location>
        <begin position="64"/>
        <end position="87"/>
    </location>
</feature>
<gene>
    <name evidence="2" type="ORF">AVEN_28104_1</name>
</gene>
<dbReference type="AlphaFoldDB" id="A0A4Y2MN29"/>
<name>A0A4Y2MN29_ARAVE</name>
<proteinExistence type="predicted"/>
<evidence type="ECO:0008006" key="4">
    <source>
        <dbReference type="Google" id="ProtNLM"/>
    </source>
</evidence>
<dbReference type="OrthoDB" id="4307211at2759"/>
<protein>
    <recommendedName>
        <fullName evidence="4">RNase H type-1 domain-containing protein</fullName>
    </recommendedName>
</protein>
<keyword evidence="1" id="KW-0472">Membrane</keyword>
<keyword evidence="1" id="KW-1133">Transmembrane helix</keyword>
<evidence type="ECO:0000256" key="1">
    <source>
        <dbReference type="SAM" id="Phobius"/>
    </source>
</evidence>
<evidence type="ECO:0000313" key="3">
    <source>
        <dbReference type="Proteomes" id="UP000499080"/>
    </source>
</evidence>
<dbReference type="Proteomes" id="UP000499080">
    <property type="component" value="Unassembled WGS sequence"/>
</dbReference>
<dbReference type="EMBL" id="BGPR01007558">
    <property type="protein sequence ID" value="GBN27804.1"/>
    <property type="molecule type" value="Genomic_DNA"/>
</dbReference>
<organism evidence="2 3">
    <name type="scientific">Araneus ventricosus</name>
    <name type="common">Orbweaver spider</name>
    <name type="synonym">Epeira ventricosa</name>
    <dbReference type="NCBI Taxonomy" id="182803"/>
    <lineage>
        <taxon>Eukaryota</taxon>
        <taxon>Metazoa</taxon>
        <taxon>Ecdysozoa</taxon>
        <taxon>Arthropoda</taxon>
        <taxon>Chelicerata</taxon>
        <taxon>Arachnida</taxon>
        <taxon>Araneae</taxon>
        <taxon>Araneomorphae</taxon>
        <taxon>Entelegynae</taxon>
        <taxon>Araneoidea</taxon>
        <taxon>Araneidae</taxon>
        <taxon>Araneus</taxon>
    </lineage>
</organism>
<reference evidence="2 3" key="1">
    <citation type="journal article" date="2019" name="Sci. Rep.">
        <title>Orb-weaving spider Araneus ventricosus genome elucidates the spidroin gene catalogue.</title>
        <authorList>
            <person name="Kono N."/>
            <person name="Nakamura H."/>
            <person name="Ohtoshi R."/>
            <person name="Moran D.A.P."/>
            <person name="Shinohara A."/>
            <person name="Yoshida Y."/>
            <person name="Fujiwara M."/>
            <person name="Mori M."/>
            <person name="Tomita M."/>
            <person name="Arakawa K."/>
        </authorList>
    </citation>
    <scope>NUCLEOTIDE SEQUENCE [LARGE SCALE GENOMIC DNA]</scope>
</reference>
<keyword evidence="1" id="KW-0812">Transmembrane</keyword>
<sequence>MALAPLNTTQPTNQPTHVGISGNEIADSIAKFASTFLTQDIPYSDVKKSFVSHLHSTWQNNPQLLRLLFSNFFTTIVIIILPSYQFLQTARNQMDMLVVV</sequence>
<keyword evidence="3" id="KW-1185">Reference proteome</keyword>
<accession>A0A4Y2MN29</accession>
<evidence type="ECO:0000313" key="2">
    <source>
        <dbReference type="EMBL" id="GBN27804.1"/>
    </source>
</evidence>